<reference evidence="1" key="8">
    <citation type="journal article" date="2005" name="Science">
        <title>Antisense Transcription in the Mammalian Transcriptome.</title>
        <authorList>
            <consortium name="RIKEN Genome Exploration Research Group and Genome Science Group (Genome Network Project Core Group) and the FANTOM Consortium"/>
        </authorList>
    </citation>
    <scope>NUCLEOTIDE SEQUENCE</scope>
    <source>
        <strain evidence="1">C57BL/6J</strain>
        <tissue evidence="1">Head</tissue>
    </source>
</reference>
<reference evidence="1" key="6">
    <citation type="journal article" date="2002" name="Nature">
        <title>Analysis of the mouse transcriptome based on functional annotation of 60,770 full-length cDNAs.</title>
        <authorList>
            <consortium name="The FANTOM Consortium and the RIKEN Genome Exploration Research Group Phase I and II Team"/>
        </authorList>
    </citation>
    <scope>NUCLEOTIDE SEQUENCE</scope>
    <source>
        <strain evidence="1">C57BL/6J</strain>
        <tissue evidence="1">Head</tissue>
    </source>
</reference>
<reference evidence="1" key="3">
    <citation type="journal article" date="2000" name="Genome Res.">
        <title>RIKEN integrated sequence analysis (RISA) system--384-format sequencing pipeline with 384 multicapillary sequencer.</title>
        <authorList>
            <person name="Shibata K."/>
            <person name="Itoh M."/>
            <person name="Aizawa K."/>
            <person name="Nagaoka S."/>
            <person name="Sasaki N."/>
            <person name="Carninci P."/>
            <person name="Konno H."/>
            <person name="Akiyama J."/>
            <person name="Nishi K."/>
            <person name="Kitsunai T."/>
            <person name="Tashiro H."/>
            <person name="Itoh M."/>
            <person name="Sumi N."/>
            <person name="Ishii Y."/>
            <person name="Nakamura S."/>
            <person name="Hazama M."/>
            <person name="Nishine T."/>
            <person name="Harada A."/>
            <person name="Yamamoto R."/>
            <person name="Matsumoto H."/>
            <person name="Sakaguchi S."/>
            <person name="Ikegami T."/>
            <person name="Kashiwagi K."/>
            <person name="Fujiwake S."/>
            <person name="Inoue K."/>
            <person name="Togawa Y."/>
            <person name="Izawa M."/>
            <person name="Ohara E."/>
            <person name="Watahiki M."/>
            <person name="Yoneda Y."/>
            <person name="Ishikawa T."/>
            <person name="Ozawa K."/>
            <person name="Tanaka T."/>
            <person name="Matsuura S."/>
            <person name="Kawai J."/>
            <person name="Okazaki Y."/>
            <person name="Muramatsu M."/>
            <person name="Inoue Y."/>
            <person name="Kira A."/>
            <person name="Hayashizaki Y."/>
        </authorList>
    </citation>
    <scope>NUCLEOTIDE SEQUENCE</scope>
    <source>
        <strain evidence="1">C57BL/6J</strain>
        <tissue evidence="1">Head</tissue>
    </source>
</reference>
<dbReference type="AlphaFoldDB" id="Q8C867"/>
<reference evidence="1" key="1">
    <citation type="journal article" date="1999" name="Methods Enzymol.">
        <title>High-efficiency full-length cDNA cloning.</title>
        <authorList>
            <person name="Carninci P."/>
            <person name="Hayashizaki Y."/>
        </authorList>
    </citation>
    <scope>NUCLEOTIDE SEQUENCE</scope>
    <source>
        <strain evidence="1">C57BL/6J</strain>
        <tissue evidence="1">Head</tissue>
    </source>
</reference>
<organism evidence="1">
    <name type="scientific">Mus musculus</name>
    <name type="common">Mouse</name>
    <dbReference type="NCBI Taxonomy" id="10090"/>
    <lineage>
        <taxon>Eukaryota</taxon>
        <taxon>Metazoa</taxon>
        <taxon>Chordata</taxon>
        <taxon>Craniata</taxon>
        <taxon>Vertebrata</taxon>
        <taxon>Euteleostomi</taxon>
        <taxon>Mammalia</taxon>
        <taxon>Eutheria</taxon>
        <taxon>Euarchontoglires</taxon>
        <taxon>Glires</taxon>
        <taxon>Rodentia</taxon>
        <taxon>Myomorpha</taxon>
        <taxon>Muroidea</taxon>
        <taxon>Muridae</taxon>
        <taxon>Murinae</taxon>
        <taxon>Mus</taxon>
        <taxon>Mus</taxon>
    </lineage>
</organism>
<protein>
    <submittedName>
        <fullName evidence="1">Uncharacterized protein</fullName>
    </submittedName>
</protein>
<reference evidence="1" key="2">
    <citation type="journal article" date="2000" name="Genome Res.">
        <title>Normalization and subtraction of cap-trapper-selected cDNAs to prepare full-length cDNA libraries for rapid discovery of new genes.</title>
        <authorList>
            <person name="Carninci P."/>
            <person name="Shibata Y."/>
            <person name="Hayatsu N."/>
            <person name="Sugahara Y."/>
            <person name="Shibata K."/>
            <person name="Itoh M."/>
            <person name="Konno H."/>
            <person name="Okazaki Y."/>
            <person name="Muramatsu M."/>
            <person name="Hayashizaki Y."/>
        </authorList>
    </citation>
    <scope>NUCLEOTIDE SEQUENCE</scope>
    <source>
        <strain evidence="1">C57BL/6J</strain>
        <tissue evidence="1">Head</tissue>
    </source>
</reference>
<evidence type="ECO:0000313" key="2">
    <source>
        <dbReference type="MGI" id="MGI:5012495"/>
    </source>
</evidence>
<reference evidence="1" key="7">
    <citation type="journal article" date="2005" name="Science">
        <title>The Transcriptional Landscape of the Mammalian Genome.</title>
        <authorList>
            <consortium name="The FANTOM Consortium"/>
            <consortium name="Riken Genome Exploration Research Group and Genome Science Group (Genome Network Project Core Group)"/>
        </authorList>
    </citation>
    <scope>NUCLEOTIDE SEQUENCE</scope>
    <source>
        <strain evidence="1">C57BL/6J</strain>
        <tissue evidence="1">Head</tissue>
    </source>
</reference>
<gene>
    <name evidence="2" type="primary">Gm20310</name>
</gene>
<dbReference type="MGI" id="MGI:5012495">
    <property type="gene designation" value="Gm20310"/>
</dbReference>
<dbReference type="EMBL" id="AK048262">
    <property type="protein sequence ID" value="BAC33289.1"/>
    <property type="molecule type" value="mRNA"/>
</dbReference>
<reference evidence="1" key="5">
    <citation type="submission" date="2001-07" db="EMBL/GenBank/DDBJ databases">
        <authorList>
            <person name="Adachi J."/>
            <person name="Aizawa K."/>
            <person name="Akimura T."/>
            <person name="Arakawa T."/>
            <person name="Bono H."/>
            <person name="Carninci P."/>
            <person name="Fukuda S."/>
            <person name="Furuno M."/>
            <person name="Hanagaki T."/>
            <person name="Hara A."/>
            <person name="Hashizume W."/>
            <person name="Hayashida K."/>
            <person name="Hayatsu N."/>
            <person name="Hiramoto K."/>
            <person name="Hiraoka T."/>
            <person name="Hirozane T."/>
            <person name="Hori F."/>
            <person name="Imotani K."/>
            <person name="Ishii Y."/>
            <person name="Itoh M."/>
            <person name="Kagawa I."/>
            <person name="Kasukawa T."/>
            <person name="Katoh H."/>
            <person name="Kawai J."/>
            <person name="Kojima Y."/>
            <person name="Kondo S."/>
            <person name="Konno H."/>
            <person name="Kouda M."/>
            <person name="Koya S."/>
            <person name="Kurihara C."/>
            <person name="Matsuyama T."/>
            <person name="Miyazaki A."/>
            <person name="Murata M."/>
            <person name="Nakamura M."/>
            <person name="Nishi K."/>
            <person name="Nomura K."/>
            <person name="Numazaki R."/>
            <person name="Ohno M."/>
            <person name="Ohsato N."/>
            <person name="Okazaki Y."/>
            <person name="Saito R."/>
            <person name="Saitoh H."/>
            <person name="Sakai C."/>
            <person name="Sakai K."/>
            <person name="Sakazume N."/>
            <person name="Sano H."/>
            <person name="Sasaki D."/>
            <person name="Shibata K."/>
            <person name="Shinagawa A."/>
            <person name="Shiraki T."/>
            <person name="Sogabe Y."/>
            <person name="Tagami M."/>
            <person name="Tagawa A."/>
            <person name="Takahashi F."/>
            <person name="Takaku-Akahira S."/>
            <person name="Takeda Y."/>
            <person name="Tanaka T."/>
            <person name="Tomaru A."/>
            <person name="Toya T."/>
            <person name="Yasunishi A."/>
            <person name="Muramatsu M."/>
            <person name="Hayashizaki Y."/>
        </authorList>
    </citation>
    <scope>NUCLEOTIDE SEQUENCE</scope>
    <source>
        <strain evidence="1">C57BL/6J</strain>
        <tissue evidence="1">Head</tissue>
    </source>
</reference>
<evidence type="ECO:0000313" key="1">
    <source>
        <dbReference type="EMBL" id="BAC33289.1"/>
    </source>
</evidence>
<dbReference type="AGR" id="MGI:5012495"/>
<proteinExistence type="evidence at transcript level"/>
<accession>Q8C867</accession>
<reference evidence="1" key="4">
    <citation type="journal article" date="2001" name="Nature">
        <title>Functional annotation of a full-length mouse cDNA collection.</title>
        <authorList>
            <consortium name="The RIKEN Genome Exploration Research Group Phase II Team and the FANTOM Consortium"/>
        </authorList>
    </citation>
    <scope>NUCLEOTIDE SEQUENCE</scope>
    <source>
        <strain evidence="1">C57BL/6J</strain>
        <tissue evidence="1">Head</tissue>
    </source>
</reference>
<sequence length="120" mass="13299">MLFPLPQVTTAIIEYSERWQALLFLNSSSLNCVRFLLRFFFSGFGGRNWGSFVFLGNVQIDFLFWFGLTKVEAVKFAKQALGSPARAAGSSLTSSKTSGLSLGYELKLLFSECPDHGSLN</sequence>
<name>Q8C867_MOUSE</name>